<organism evidence="1 2">
    <name type="scientific">Steinernema glaseri</name>
    <dbReference type="NCBI Taxonomy" id="37863"/>
    <lineage>
        <taxon>Eukaryota</taxon>
        <taxon>Metazoa</taxon>
        <taxon>Ecdysozoa</taxon>
        <taxon>Nematoda</taxon>
        <taxon>Chromadorea</taxon>
        <taxon>Rhabditida</taxon>
        <taxon>Tylenchina</taxon>
        <taxon>Panagrolaimomorpha</taxon>
        <taxon>Strongyloidoidea</taxon>
        <taxon>Steinernematidae</taxon>
        <taxon>Steinernema</taxon>
    </lineage>
</organism>
<dbReference type="Proteomes" id="UP000095287">
    <property type="component" value="Unplaced"/>
</dbReference>
<sequence length="280" mass="32396">MVWLETPPIKQLKQLTSYFGAYASFFDENATIRMAFVENGSIEHLLHDREDELYKPMEEVMKRYVVSMVLEIEEEGDLDVDIAALAKVLREVGGKPPLALSLEATRLSENVLDFLLACNIVELWIYCPVEGAASTLLSRLIAKGRLIVCGSKGKLEAKTSQALLNLLDQDQFQYLTTGCYRTTRRVLEHWKSAKAKMGRYTRVKVRPGDLPKFTKELYYNRAKVTSREEKLAIYSKLPYLSDVSKRLYEWRSFHKLRRVYFSYDDYPNFVTESWISFGVI</sequence>
<dbReference type="WBParaSite" id="L893_g32848.t1">
    <property type="protein sequence ID" value="L893_g32848.t1"/>
    <property type="gene ID" value="L893_g32848"/>
</dbReference>
<evidence type="ECO:0000313" key="1">
    <source>
        <dbReference type="Proteomes" id="UP000095287"/>
    </source>
</evidence>
<proteinExistence type="predicted"/>
<accession>A0A1I8A5Q5</accession>
<reference evidence="2" key="1">
    <citation type="submission" date="2016-11" db="UniProtKB">
        <authorList>
            <consortium name="WormBaseParasite"/>
        </authorList>
    </citation>
    <scope>IDENTIFICATION</scope>
</reference>
<protein>
    <submittedName>
        <fullName evidence="2">DUF2156 domain-containing protein</fullName>
    </submittedName>
</protein>
<dbReference type="AlphaFoldDB" id="A0A1I8A5Q5"/>
<keyword evidence="1" id="KW-1185">Reference proteome</keyword>
<name>A0A1I8A5Q5_9BILA</name>
<evidence type="ECO:0000313" key="2">
    <source>
        <dbReference type="WBParaSite" id="L893_g32848.t1"/>
    </source>
</evidence>